<feature type="chain" id="PRO_5045214275" evidence="1">
    <location>
        <begin position="17"/>
        <end position="146"/>
    </location>
</feature>
<accession>A0ABU5DTQ8</accession>
<dbReference type="PANTHER" id="PTHR37953">
    <property type="entry name" value="UPF0127 PROTEIN MJ1496"/>
    <property type="match status" value="1"/>
</dbReference>
<dbReference type="PANTHER" id="PTHR37953:SF1">
    <property type="entry name" value="UPF0127 PROTEIN MJ1496"/>
    <property type="match status" value="1"/>
</dbReference>
<evidence type="ECO:0000256" key="1">
    <source>
        <dbReference type="SAM" id="SignalP"/>
    </source>
</evidence>
<keyword evidence="3" id="KW-1185">Reference proteome</keyword>
<dbReference type="InterPro" id="IPR003795">
    <property type="entry name" value="DUF192"/>
</dbReference>
<reference evidence="2 3" key="1">
    <citation type="journal article" date="2013" name="Antonie Van Leeuwenhoek">
        <title>Dongia rigui sp. nov., isolated from freshwater of a large wetland in Korea.</title>
        <authorList>
            <person name="Baik K.S."/>
            <person name="Hwang Y.M."/>
            <person name="Choi J.S."/>
            <person name="Kwon J."/>
            <person name="Seong C.N."/>
        </authorList>
    </citation>
    <scope>NUCLEOTIDE SEQUENCE [LARGE SCALE GENOMIC DNA]</scope>
    <source>
        <strain evidence="2 3">04SU4-P</strain>
    </source>
</reference>
<protein>
    <submittedName>
        <fullName evidence="2">DUF192 domain-containing protein</fullName>
    </submittedName>
</protein>
<dbReference type="EMBL" id="JAXCLX010000001">
    <property type="protein sequence ID" value="MDY0870714.1"/>
    <property type="molecule type" value="Genomic_DNA"/>
</dbReference>
<evidence type="ECO:0000313" key="2">
    <source>
        <dbReference type="EMBL" id="MDY0870714.1"/>
    </source>
</evidence>
<sequence>MAAAFCLLFASTVALAAEKVPVLIHAGGSTYKFDAEIADTADERAQGLMYREHLDPNEGMLFLYPVAKPVAFWMKNTPLPLDMLFIDAEGKIINVASMAKPFDTNPISSEGAAIAVFEILGGSAGQLGIQAGDKVEWPAQATPATP</sequence>
<evidence type="ECO:0000313" key="3">
    <source>
        <dbReference type="Proteomes" id="UP001271769"/>
    </source>
</evidence>
<dbReference type="Gene3D" id="2.60.120.1140">
    <property type="entry name" value="Protein of unknown function DUF192"/>
    <property type="match status" value="1"/>
</dbReference>
<feature type="signal peptide" evidence="1">
    <location>
        <begin position="1"/>
        <end position="16"/>
    </location>
</feature>
<dbReference type="Pfam" id="PF02643">
    <property type="entry name" value="DUF192"/>
    <property type="match status" value="1"/>
</dbReference>
<comment type="caution">
    <text evidence="2">The sequence shown here is derived from an EMBL/GenBank/DDBJ whole genome shotgun (WGS) entry which is preliminary data.</text>
</comment>
<dbReference type="RefSeq" id="WP_320499034.1">
    <property type="nucleotide sequence ID" value="NZ_JAXCLX010000001.1"/>
</dbReference>
<name>A0ABU5DTQ8_9PROT</name>
<gene>
    <name evidence="2" type="ORF">SMD31_02230</name>
</gene>
<dbReference type="Proteomes" id="UP001271769">
    <property type="component" value="Unassembled WGS sequence"/>
</dbReference>
<organism evidence="2 3">
    <name type="scientific">Dongia rigui</name>
    <dbReference type="NCBI Taxonomy" id="940149"/>
    <lineage>
        <taxon>Bacteria</taxon>
        <taxon>Pseudomonadati</taxon>
        <taxon>Pseudomonadota</taxon>
        <taxon>Alphaproteobacteria</taxon>
        <taxon>Rhodospirillales</taxon>
        <taxon>Dongiaceae</taxon>
        <taxon>Dongia</taxon>
    </lineage>
</organism>
<keyword evidence="1" id="KW-0732">Signal</keyword>
<dbReference type="InterPro" id="IPR038695">
    <property type="entry name" value="Saro_0823-like_sf"/>
</dbReference>
<proteinExistence type="predicted"/>